<evidence type="ECO:0000313" key="2">
    <source>
        <dbReference type="Proteomes" id="UP001364764"/>
    </source>
</evidence>
<dbReference type="Proteomes" id="UP001364764">
    <property type="component" value="Chromosome"/>
</dbReference>
<dbReference type="AlphaFoldDB" id="A0ABD8AKG7"/>
<name>A0ABD8AKG7_PAEAM</name>
<dbReference type="GeneID" id="93477061"/>
<sequence length="40" mass="4601">MEKNIVRLEEYLNEMEKVSLEQLHQTKSKLTSAGINPEAV</sequence>
<organism evidence="1 2">
    <name type="scientific">Paenibacillus amylolyticus</name>
    <dbReference type="NCBI Taxonomy" id="1451"/>
    <lineage>
        <taxon>Bacteria</taxon>
        <taxon>Bacillati</taxon>
        <taxon>Bacillota</taxon>
        <taxon>Bacilli</taxon>
        <taxon>Bacillales</taxon>
        <taxon>Paenibacillaceae</taxon>
        <taxon>Paenibacillus</taxon>
    </lineage>
</organism>
<accession>A0ABD8AKG7</accession>
<dbReference type="RefSeq" id="WP_338706123.1">
    <property type="nucleotide sequence ID" value="NZ_CP145892.1"/>
</dbReference>
<reference evidence="1 2" key="1">
    <citation type="submission" date="2024-02" db="EMBL/GenBank/DDBJ databases">
        <title>Complete sequences of two Paenibacillus sp. strains and one Lysinibacillus strain isolated from the environment on STAA medium highlight biotechnological potential.</title>
        <authorList>
            <person name="Attere S.A."/>
            <person name="Piche L.C."/>
            <person name="Intertaglia L."/>
            <person name="Lami R."/>
            <person name="Charette S.J."/>
            <person name="Vincent A.T."/>
        </authorList>
    </citation>
    <scope>NUCLEOTIDE SEQUENCE [LARGE SCALE GENOMIC DNA]</scope>
    <source>
        <strain evidence="1 2">Y5S-7</strain>
    </source>
</reference>
<gene>
    <name evidence="1" type="ORF">V6668_16310</name>
</gene>
<proteinExistence type="predicted"/>
<dbReference type="EMBL" id="CP145892">
    <property type="protein sequence ID" value="WWP18084.1"/>
    <property type="molecule type" value="Genomic_DNA"/>
</dbReference>
<protein>
    <submittedName>
        <fullName evidence="1">Uncharacterized protein</fullName>
    </submittedName>
</protein>
<evidence type="ECO:0000313" key="1">
    <source>
        <dbReference type="EMBL" id="WWP18084.1"/>
    </source>
</evidence>